<keyword evidence="3" id="KW-0813">Transport</keyword>
<feature type="transmembrane region" description="Helical" evidence="8">
    <location>
        <begin position="20"/>
        <end position="46"/>
    </location>
</feature>
<dbReference type="Proteomes" id="UP000095200">
    <property type="component" value="Unassembled WGS sequence"/>
</dbReference>
<dbReference type="PANTHER" id="PTHR30489:SF0">
    <property type="entry name" value="LIPOPROTEIN-RELEASING SYSTEM TRANSMEMBRANE PROTEIN LOLE"/>
    <property type="match status" value="1"/>
</dbReference>
<comment type="similarity">
    <text evidence="2">Belongs to the ABC-4 integral membrane protein family. LolC/E subfamily.</text>
</comment>
<dbReference type="InterPro" id="IPR011925">
    <property type="entry name" value="LolCE_TM"/>
</dbReference>
<feature type="domain" description="MacB-like periplasmic core" evidence="10">
    <location>
        <begin position="25"/>
        <end position="242"/>
    </location>
</feature>
<evidence type="ECO:0000256" key="4">
    <source>
        <dbReference type="ARBA" id="ARBA00022475"/>
    </source>
</evidence>
<comment type="caution">
    <text evidence="11">The sequence shown here is derived from an EMBL/GenBank/DDBJ whole genome shotgun (WGS) entry which is preliminary data.</text>
</comment>
<protein>
    <submittedName>
        <fullName evidence="11">ABC transporter permease</fullName>
    </submittedName>
</protein>
<evidence type="ECO:0000256" key="7">
    <source>
        <dbReference type="ARBA" id="ARBA00023136"/>
    </source>
</evidence>
<feature type="transmembrane region" description="Helical" evidence="8">
    <location>
        <begin position="372"/>
        <end position="392"/>
    </location>
</feature>
<evidence type="ECO:0000256" key="8">
    <source>
        <dbReference type="SAM" id="Phobius"/>
    </source>
</evidence>
<dbReference type="Pfam" id="PF02687">
    <property type="entry name" value="FtsX"/>
    <property type="match status" value="1"/>
</dbReference>
<evidence type="ECO:0000256" key="6">
    <source>
        <dbReference type="ARBA" id="ARBA00022989"/>
    </source>
</evidence>
<dbReference type="GO" id="GO:0098797">
    <property type="term" value="C:plasma membrane protein complex"/>
    <property type="evidence" value="ECO:0007669"/>
    <property type="project" value="TreeGrafter"/>
</dbReference>
<name>A0A194AEF5_9BACT</name>
<dbReference type="InterPro" id="IPR051447">
    <property type="entry name" value="Lipoprotein-release_system"/>
</dbReference>
<gene>
    <name evidence="11" type="ORF">DPF_0186</name>
</gene>
<evidence type="ECO:0000256" key="1">
    <source>
        <dbReference type="ARBA" id="ARBA00004651"/>
    </source>
</evidence>
<keyword evidence="12" id="KW-1185">Reference proteome</keyword>
<evidence type="ECO:0000259" key="10">
    <source>
        <dbReference type="Pfam" id="PF12704"/>
    </source>
</evidence>
<sequence>MRLELFIALRYLIAKRQQAFISVISLISILGVGLGVAALIIVLGVMTGFSENLRDKILGINAHVIVGSLEKGFAHYDQLVAKARSVDGVRSATPFIYSEVILSAPGGAKGAVLRGIDPQSAGSVLSIGKDLQKGSIQALGRDKGFPGVIVGKELAKGLGLTMGSRVNIMSPAGKKTAAGFSPKIMTFEVCGIFATEVFEYDSSLAYVSIPAAQKLLGMNEDLVTGIELKVYDVYGVQKLSKQVLDALGGFPLYVRNWIEMNKNLFSALQLEKTAMGIILIMIVLVGSFSIVTTLIMMVMEKTRDIAVLMSLGATRKNIRNIFILQGTIIGFIGTVLGYVLGIGISLLLKKYQFIKLPADVYYLDHIPIRLEWMDLTLIGVAAMALCFLATIYPARQASRMEPAEALRYE</sequence>
<dbReference type="Pfam" id="PF12704">
    <property type="entry name" value="MacB_PCD"/>
    <property type="match status" value="1"/>
</dbReference>
<dbReference type="InterPro" id="IPR003838">
    <property type="entry name" value="ABC3_permease_C"/>
</dbReference>
<proteinExistence type="inferred from homology"/>
<organism evidence="11 12">
    <name type="scientific">Desulfoplanes formicivorans</name>
    <dbReference type="NCBI Taxonomy" id="1592317"/>
    <lineage>
        <taxon>Bacteria</taxon>
        <taxon>Pseudomonadati</taxon>
        <taxon>Thermodesulfobacteriota</taxon>
        <taxon>Desulfovibrionia</taxon>
        <taxon>Desulfovibrionales</taxon>
        <taxon>Desulfoplanaceae</taxon>
        <taxon>Desulfoplanes</taxon>
    </lineage>
</organism>
<keyword evidence="6 8" id="KW-1133">Transmembrane helix</keyword>
<keyword evidence="4" id="KW-1003">Cell membrane</keyword>
<dbReference type="RefSeq" id="WP_069856999.1">
    <property type="nucleotide sequence ID" value="NZ_BDFE01000004.1"/>
</dbReference>
<evidence type="ECO:0000313" key="12">
    <source>
        <dbReference type="Proteomes" id="UP000095200"/>
    </source>
</evidence>
<feature type="domain" description="ABC3 transporter permease C-terminal" evidence="9">
    <location>
        <begin position="277"/>
        <end position="402"/>
    </location>
</feature>
<dbReference type="NCBIfam" id="TIGR02212">
    <property type="entry name" value="lolCE"/>
    <property type="match status" value="1"/>
</dbReference>
<reference evidence="12" key="1">
    <citation type="submission" date="2016-06" db="EMBL/GenBank/DDBJ databases">
        <title>Draft genome sequence of Desulfoplanes formicivorans strain Pf12B.</title>
        <authorList>
            <person name="Watanabe M."/>
            <person name="Kojima H."/>
            <person name="Fukui M."/>
        </authorList>
    </citation>
    <scope>NUCLEOTIDE SEQUENCE [LARGE SCALE GENOMIC DNA]</scope>
    <source>
        <strain evidence="12">Pf12B</strain>
    </source>
</reference>
<evidence type="ECO:0000313" key="11">
    <source>
        <dbReference type="EMBL" id="GAU07501.1"/>
    </source>
</evidence>
<dbReference type="AlphaFoldDB" id="A0A194AEF5"/>
<dbReference type="EMBL" id="BDFE01000004">
    <property type="protein sequence ID" value="GAU07501.1"/>
    <property type="molecule type" value="Genomic_DNA"/>
</dbReference>
<dbReference type="GO" id="GO:0044874">
    <property type="term" value="P:lipoprotein localization to outer membrane"/>
    <property type="evidence" value="ECO:0007669"/>
    <property type="project" value="TreeGrafter"/>
</dbReference>
<dbReference type="OrthoDB" id="9808461at2"/>
<evidence type="ECO:0000259" key="9">
    <source>
        <dbReference type="Pfam" id="PF02687"/>
    </source>
</evidence>
<accession>A0A194AEF5</accession>
<dbReference type="GO" id="GO:0042953">
    <property type="term" value="P:lipoprotein transport"/>
    <property type="evidence" value="ECO:0007669"/>
    <property type="project" value="InterPro"/>
</dbReference>
<feature type="transmembrane region" description="Helical" evidence="8">
    <location>
        <begin position="320"/>
        <end position="348"/>
    </location>
</feature>
<evidence type="ECO:0000256" key="3">
    <source>
        <dbReference type="ARBA" id="ARBA00022448"/>
    </source>
</evidence>
<keyword evidence="7 8" id="KW-0472">Membrane</keyword>
<evidence type="ECO:0000256" key="5">
    <source>
        <dbReference type="ARBA" id="ARBA00022692"/>
    </source>
</evidence>
<dbReference type="STRING" id="1592317.DPF_0186"/>
<comment type="subcellular location">
    <subcellularLocation>
        <location evidence="1">Cell membrane</location>
        <topology evidence="1">Multi-pass membrane protein</topology>
    </subcellularLocation>
</comment>
<dbReference type="InterPro" id="IPR025857">
    <property type="entry name" value="MacB_PCD"/>
</dbReference>
<dbReference type="PANTHER" id="PTHR30489">
    <property type="entry name" value="LIPOPROTEIN-RELEASING SYSTEM TRANSMEMBRANE PROTEIN LOLE"/>
    <property type="match status" value="1"/>
</dbReference>
<feature type="transmembrane region" description="Helical" evidence="8">
    <location>
        <begin position="274"/>
        <end position="299"/>
    </location>
</feature>
<keyword evidence="5 8" id="KW-0812">Transmembrane</keyword>
<evidence type="ECO:0000256" key="2">
    <source>
        <dbReference type="ARBA" id="ARBA00005236"/>
    </source>
</evidence>